<evidence type="ECO:0000313" key="2">
    <source>
        <dbReference type="EMBL" id="QHO63218.1"/>
    </source>
</evidence>
<name>A0A857NG51_9BACT</name>
<evidence type="ECO:0000313" key="3">
    <source>
        <dbReference type="Proteomes" id="UP000463983"/>
    </source>
</evidence>
<dbReference type="PANTHER" id="PTHR23222:SF0">
    <property type="entry name" value="PROHIBITIN 1"/>
    <property type="match status" value="1"/>
</dbReference>
<organism evidence="2 3">
    <name type="scientific">Candidatus Chazhemtobacterium aquaticus</name>
    <dbReference type="NCBI Taxonomy" id="2715735"/>
    <lineage>
        <taxon>Bacteria</taxon>
        <taxon>Candidatus Chazhemtobacteraceae</taxon>
        <taxon>Candidatus Chazhemtobacterium</taxon>
    </lineage>
</organism>
<reference evidence="3" key="1">
    <citation type="journal article" date="2020" name="Microorganisms">
        <title>Complete Genome of a Member of a New Bacterial Lineage in the Microgenomates Group Reveals an Unusual Nucleotide Composition Disparity Between Two Strands of DNA and Limited Metabolic Potential.</title>
        <authorList>
            <person name="Kadnikov V.V."/>
            <person name="Mardanov A.V."/>
            <person name="Beletsky A.V."/>
            <person name="Karnachuk O.V."/>
            <person name="Ravin N.V."/>
        </authorList>
    </citation>
    <scope>NUCLEOTIDE SEQUENCE [LARGE SCALE GENOMIC DNA]</scope>
</reference>
<dbReference type="SUPFAM" id="SSF117892">
    <property type="entry name" value="Band 7/SPFH domain"/>
    <property type="match status" value="1"/>
</dbReference>
<dbReference type="InterPro" id="IPR001107">
    <property type="entry name" value="Band_7"/>
</dbReference>
<dbReference type="Proteomes" id="UP000463983">
    <property type="component" value="Chromosome"/>
</dbReference>
<dbReference type="RefSeq" id="WP_161931608.1">
    <property type="nucleotide sequence ID" value="NZ_CP047901.1"/>
</dbReference>
<dbReference type="GO" id="GO:0016020">
    <property type="term" value="C:membrane"/>
    <property type="evidence" value="ECO:0007669"/>
    <property type="project" value="InterPro"/>
</dbReference>
<dbReference type="AlphaFoldDB" id="A0A857NG51"/>
<dbReference type="InterPro" id="IPR000163">
    <property type="entry name" value="Prohibitin"/>
</dbReference>
<dbReference type="Pfam" id="PF01145">
    <property type="entry name" value="Band_7"/>
    <property type="match status" value="1"/>
</dbReference>
<sequence>MADFDKLVVGFLVDEVVGGFFVSVPPGHVACIYDRGAGVLPRVWGPGLHLKLPFWQVAKLFNAQILEYTIRKGFDINQKEALGDEPITTVTQDGHPISVEGSLLFKIDKANAPELWENIGDNFVSKVVRPFARSRIANIFTQITADQIRSSRTQVEEALKQELNRLFDDKGLIVEGVLLSEVKILDQSNQPQKEIIFENSPSSTPLPTH</sequence>
<keyword evidence="3" id="KW-1185">Reference proteome</keyword>
<dbReference type="KEGG" id="caqa:MICH65_0237"/>
<accession>A0A857NG51</accession>
<feature type="domain" description="Band 7" evidence="1">
    <location>
        <begin position="20"/>
        <end position="192"/>
    </location>
</feature>
<protein>
    <recommendedName>
        <fullName evidence="1">Band 7 domain-containing protein</fullName>
    </recommendedName>
</protein>
<dbReference type="PANTHER" id="PTHR23222">
    <property type="entry name" value="PROHIBITIN"/>
    <property type="match status" value="1"/>
</dbReference>
<dbReference type="EMBL" id="CP047901">
    <property type="protein sequence ID" value="QHO63218.1"/>
    <property type="molecule type" value="Genomic_DNA"/>
</dbReference>
<gene>
    <name evidence="2" type="ORF">MICH65_0237</name>
</gene>
<dbReference type="Gene3D" id="3.30.479.30">
    <property type="entry name" value="Band 7 domain"/>
    <property type="match status" value="1"/>
</dbReference>
<dbReference type="SMART" id="SM00244">
    <property type="entry name" value="PHB"/>
    <property type="match status" value="1"/>
</dbReference>
<dbReference type="InterPro" id="IPR036013">
    <property type="entry name" value="Band_7/SPFH_dom_sf"/>
</dbReference>
<proteinExistence type="predicted"/>
<evidence type="ECO:0000259" key="1">
    <source>
        <dbReference type="SMART" id="SM00244"/>
    </source>
</evidence>
<dbReference type="CDD" id="cd03401">
    <property type="entry name" value="SPFH_prohibitin"/>
    <property type="match status" value="1"/>
</dbReference>